<dbReference type="EMBL" id="KN831945">
    <property type="protein sequence ID" value="KIO14406.1"/>
    <property type="molecule type" value="Genomic_DNA"/>
</dbReference>
<evidence type="ECO:0000313" key="2">
    <source>
        <dbReference type="Proteomes" id="UP000054217"/>
    </source>
</evidence>
<accession>A0A0C3PY09</accession>
<keyword evidence="2" id="KW-1185">Reference proteome</keyword>
<dbReference type="InParanoid" id="A0A0C3PY09"/>
<organism evidence="1 2">
    <name type="scientific">Pisolithus tinctorius Marx 270</name>
    <dbReference type="NCBI Taxonomy" id="870435"/>
    <lineage>
        <taxon>Eukaryota</taxon>
        <taxon>Fungi</taxon>
        <taxon>Dikarya</taxon>
        <taxon>Basidiomycota</taxon>
        <taxon>Agaricomycotina</taxon>
        <taxon>Agaricomycetes</taxon>
        <taxon>Agaricomycetidae</taxon>
        <taxon>Boletales</taxon>
        <taxon>Sclerodermatineae</taxon>
        <taxon>Pisolithaceae</taxon>
        <taxon>Pisolithus</taxon>
    </lineage>
</organism>
<gene>
    <name evidence="1" type="ORF">M404DRAFT_476690</name>
</gene>
<dbReference type="Proteomes" id="UP000054217">
    <property type="component" value="Unassembled WGS sequence"/>
</dbReference>
<protein>
    <submittedName>
        <fullName evidence="1">Uncharacterized protein</fullName>
    </submittedName>
</protein>
<reference evidence="2" key="2">
    <citation type="submission" date="2015-01" db="EMBL/GenBank/DDBJ databases">
        <title>Evolutionary Origins and Diversification of the Mycorrhizal Mutualists.</title>
        <authorList>
            <consortium name="DOE Joint Genome Institute"/>
            <consortium name="Mycorrhizal Genomics Consortium"/>
            <person name="Kohler A."/>
            <person name="Kuo A."/>
            <person name="Nagy L.G."/>
            <person name="Floudas D."/>
            <person name="Copeland A."/>
            <person name="Barry K.W."/>
            <person name="Cichocki N."/>
            <person name="Veneault-Fourrey C."/>
            <person name="LaButti K."/>
            <person name="Lindquist E.A."/>
            <person name="Lipzen A."/>
            <person name="Lundell T."/>
            <person name="Morin E."/>
            <person name="Murat C."/>
            <person name="Riley R."/>
            <person name="Ohm R."/>
            <person name="Sun H."/>
            <person name="Tunlid A."/>
            <person name="Henrissat B."/>
            <person name="Grigoriev I.V."/>
            <person name="Hibbett D.S."/>
            <person name="Martin F."/>
        </authorList>
    </citation>
    <scope>NUCLEOTIDE SEQUENCE [LARGE SCALE GENOMIC DNA]</scope>
    <source>
        <strain evidence="2">Marx 270</strain>
    </source>
</reference>
<sequence length="93" mass="10134">MCGFVVLQSICCGEYCSGKRHSTSFPRANIDNAELALDLESNTRRYCLPRSPLSLCKHSPGLKLKDRTLDNCLACCGYVGEQQCGCSCYCGVA</sequence>
<evidence type="ECO:0000313" key="1">
    <source>
        <dbReference type="EMBL" id="KIO14406.1"/>
    </source>
</evidence>
<dbReference type="HOGENOM" id="CLU_2400581_0_0_1"/>
<name>A0A0C3PY09_PISTI</name>
<dbReference type="AlphaFoldDB" id="A0A0C3PY09"/>
<proteinExistence type="predicted"/>
<reference evidence="1 2" key="1">
    <citation type="submission" date="2014-04" db="EMBL/GenBank/DDBJ databases">
        <authorList>
            <consortium name="DOE Joint Genome Institute"/>
            <person name="Kuo A."/>
            <person name="Kohler A."/>
            <person name="Costa M.D."/>
            <person name="Nagy L.G."/>
            <person name="Floudas D."/>
            <person name="Copeland A."/>
            <person name="Barry K.W."/>
            <person name="Cichocki N."/>
            <person name="Veneault-Fourrey C."/>
            <person name="LaButti K."/>
            <person name="Lindquist E.A."/>
            <person name="Lipzen A."/>
            <person name="Lundell T."/>
            <person name="Morin E."/>
            <person name="Murat C."/>
            <person name="Sun H."/>
            <person name="Tunlid A."/>
            <person name="Henrissat B."/>
            <person name="Grigoriev I.V."/>
            <person name="Hibbett D.S."/>
            <person name="Martin F."/>
            <person name="Nordberg H.P."/>
            <person name="Cantor M.N."/>
            <person name="Hua S.X."/>
        </authorList>
    </citation>
    <scope>NUCLEOTIDE SEQUENCE [LARGE SCALE GENOMIC DNA]</scope>
    <source>
        <strain evidence="1 2">Marx 270</strain>
    </source>
</reference>